<accession>A0A1R4GYE6</accession>
<dbReference type="PANTHER" id="PTHR21248">
    <property type="entry name" value="CARDIOLIPIN SYNTHASE"/>
    <property type="match status" value="1"/>
</dbReference>
<protein>
    <recommendedName>
        <fullName evidence="1">Phospholipase D-like domain-containing protein</fullName>
    </recommendedName>
</protein>
<keyword evidence="3" id="KW-1185">Reference proteome</keyword>
<sequence length="381" mass="44198">MPEIEKNVPSTTSITLNRNQVDFIYGGQETEIKFLELINTAQNYLIIHSTFIGSWCIKRKNSEDEQYSEYFEAIREALKREVAVYILWGKTSLDSDDDDYEKSHAEDNKVKNLLSEFNDSCRREGIMGIVDYNQFRRTESHAKFIIADSAKRGACVMVSSCNFLYSRFNRFEASVAIYDDKLVRSYLRIAANISMGNNYVNSSTKKEINSYANQYKCFTKRNSPQEVRNLQEDKFTVSLVLKNQHYYYIDVACNEATKIIYITSDFINSTPERPIYDALRNSTAKKFLFYSKRSDHISHEEINETMKSLDGLREPIKLRQSPHKPKHHAKVLAWDDNDILITSLNWLSSNASENQDDKYHEIGVHINGPNVVAEFINKFKP</sequence>
<evidence type="ECO:0000313" key="2">
    <source>
        <dbReference type="EMBL" id="SJM73165.1"/>
    </source>
</evidence>
<dbReference type="EMBL" id="FUGE01000300">
    <property type="protein sequence ID" value="SJM73165.1"/>
    <property type="molecule type" value="Genomic_DNA"/>
</dbReference>
<dbReference type="AlphaFoldDB" id="A0A1R4GYE6"/>
<evidence type="ECO:0000313" key="3">
    <source>
        <dbReference type="Proteomes" id="UP000188357"/>
    </source>
</evidence>
<dbReference type="InterPro" id="IPR025202">
    <property type="entry name" value="PLD-like_dom"/>
</dbReference>
<dbReference type="STRING" id="1945521.A1232T_02371"/>
<dbReference type="OrthoDB" id="9757917at2"/>
<dbReference type="Gene3D" id="3.30.870.10">
    <property type="entry name" value="Endonuclease Chain A"/>
    <property type="match status" value="2"/>
</dbReference>
<dbReference type="Pfam" id="PF13091">
    <property type="entry name" value="PLDc_2"/>
    <property type="match status" value="1"/>
</dbReference>
<dbReference type="Proteomes" id="UP000188357">
    <property type="component" value="Unassembled WGS sequence"/>
</dbReference>
<organism evidence="2 3">
    <name type="scientific">Psychrobacter piechaudii</name>
    <dbReference type="NCBI Taxonomy" id="1945521"/>
    <lineage>
        <taxon>Bacteria</taxon>
        <taxon>Pseudomonadati</taxon>
        <taxon>Pseudomonadota</taxon>
        <taxon>Gammaproteobacteria</taxon>
        <taxon>Moraxellales</taxon>
        <taxon>Moraxellaceae</taxon>
        <taxon>Psychrobacter</taxon>
    </lineage>
</organism>
<reference evidence="2 3" key="1">
    <citation type="submission" date="2017-02" db="EMBL/GenBank/DDBJ databases">
        <authorList>
            <person name="Peterson S.W."/>
        </authorList>
    </citation>
    <scope>NUCLEOTIDE SEQUENCE [LARGE SCALE GENOMIC DNA]</scope>
    <source>
        <strain evidence="2">Psychrobacter_piechaudii</strain>
    </source>
</reference>
<proteinExistence type="predicted"/>
<evidence type="ECO:0000259" key="1">
    <source>
        <dbReference type="Pfam" id="PF13091"/>
    </source>
</evidence>
<dbReference type="GO" id="GO:0006793">
    <property type="term" value="P:phosphorus metabolic process"/>
    <property type="evidence" value="ECO:0007669"/>
    <property type="project" value="UniProtKB-ARBA"/>
</dbReference>
<feature type="domain" description="Phospholipase D-like" evidence="1">
    <location>
        <begin position="35"/>
        <end position="188"/>
    </location>
</feature>
<name>A0A1R4GYE6_9GAMM</name>
<dbReference type="PANTHER" id="PTHR21248:SF22">
    <property type="entry name" value="PHOSPHOLIPASE D"/>
    <property type="match status" value="1"/>
</dbReference>
<dbReference type="SUPFAM" id="SSF56024">
    <property type="entry name" value="Phospholipase D/nuclease"/>
    <property type="match status" value="2"/>
</dbReference>
<gene>
    <name evidence="2" type="ORF">A1232T_02371</name>
</gene>